<accession>A0A2N5HMG8</accession>
<dbReference type="OrthoDB" id="2927345at2"/>
<dbReference type="InterPro" id="IPR011048">
    <property type="entry name" value="Haem_d1_sf"/>
</dbReference>
<reference evidence="1 2" key="1">
    <citation type="submission" date="2017-11" db="EMBL/GenBank/DDBJ databases">
        <title>Comparitive Functional Genomics of Dry Heat Resistant strains isolated from the Viking Spacecraft.</title>
        <authorList>
            <person name="Seuylemezian A."/>
            <person name="Cooper K."/>
            <person name="Vaishampayan P."/>
        </authorList>
    </citation>
    <scope>NUCLEOTIDE SEQUENCE [LARGE SCALE GENOMIC DNA]</scope>
    <source>
        <strain evidence="1 2">V32-6</strain>
    </source>
</reference>
<dbReference type="RefSeq" id="WP_101647204.1">
    <property type="nucleotide sequence ID" value="NZ_PGVE01000031.1"/>
</dbReference>
<protein>
    <submittedName>
        <fullName evidence="1">Uncharacterized protein</fullName>
    </submittedName>
</protein>
<dbReference type="SUPFAM" id="SSF51004">
    <property type="entry name" value="C-terminal (heme d1) domain of cytochrome cd1-nitrite reductase"/>
    <property type="match status" value="1"/>
</dbReference>
<gene>
    <name evidence="1" type="ORF">CVD27_07190</name>
</gene>
<name>A0A2N5HMG8_9BACI</name>
<keyword evidence="2" id="KW-1185">Reference proteome</keyword>
<dbReference type="AlphaFoldDB" id="A0A2N5HMG8"/>
<evidence type="ECO:0000313" key="1">
    <source>
        <dbReference type="EMBL" id="PLS06704.1"/>
    </source>
</evidence>
<organism evidence="1 2">
    <name type="scientific">Neobacillus cucumis</name>
    <dbReference type="NCBI Taxonomy" id="1740721"/>
    <lineage>
        <taxon>Bacteria</taxon>
        <taxon>Bacillati</taxon>
        <taxon>Bacillota</taxon>
        <taxon>Bacilli</taxon>
        <taxon>Bacillales</taxon>
        <taxon>Bacillaceae</taxon>
        <taxon>Neobacillus</taxon>
    </lineage>
</organism>
<comment type="caution">
    <text evidence="1">The sequence shown here is derived from an EMBL/GenBank/DDBJ whole genome shotgun (WGS) entry which is preliminary data.</text>
</comment>
<sequence length="97" mass="11169">MLQMNLIKKLKTSYQIKLSNNHRFLCHTMGSKTIVFDSSSWEKMAELSKPKDPGYIQFSQNDDYLYIKRTIGTICVYETGGFQLVKTINLIKNLGLS</sequence>
<dbReference type="Proteomes" id="UP000234950">
    <property type="component" value="Unassembled WGS sequence"/>
</dbReference>
<evidence type="ECO:0000313" key="2">
    <source>
        <dbReference type="Proteomes" id="UP000234950"/>
    </source>
</evidence>
<dbReference type="EMBL" id="PGVE01000031">
    <property type="protein sequence ID" value="PLS06704.1"/>
    <property type="molecule type" value="Genomic_DNA"/>
</dbReference>
<proteinExistence type="predicted"/>